<evidence type="ECO:0000313" key="16">
    <source>
        <dbReference type="EMBL" id="EFJ26806.1"/>
    </source>
</evidence>
<dbReference type="GO" id="GO:0061630">
    <property type="term" value="F:ubiquitin protein ligase activity"/>
    <property type="evidence" value="ECO:0007669"/>
    <property type="project" value="UniProtKB-EC"/>
</dbReference>
<feature type="non-terminal residue" evidence="16">
    <location>
        <position position="1"/>
    </location>
</feature>
<feature type="non-terminal residue" evidence="16">
    <location>
        <position position="51"/>
    </location>
</feature>
<evidence type="ECO:0000256" key="4">
    <source>
        <dbReference type="ARBA" id="ARBA00012483"/>
    </source>
</evidence>
<dbReference type="Gene3D" id="3.30.40.10">
    <property type="entry name" value="Zinc/RING finger domain, C3HC4 (zinc finger)"/>
    <property type="match status" value="1"/>
</dbReference>
<keyword evidence="12" id="KW-0472">Membrane</keyword>
<dbReference type="eggNOG" id="KOG0800">
    <property type="taxonomic scope" value="Eukaryota"/>
</dbReference>
<evidence type="ECO:0000256" key="11">
    <source>
        <dbReference type="ARBA" id="ARBA00022989"/>
    </source>
</evidence>
<dbReference type="Gramene" id="EFJ26806">
    <property type="protein sequence ID" value="EFJ26806"/>
    <property type="gene ID" value="SELMODRAFT_39821"/>
</dbReference>
<dbReference type="PANTHER" id="PTHR46913">
    <property type="entry name" value="RING-H2 FINGER PROTEIN ATL16"/>
    <property type="match status" value="1"/>
</dbReference>
<dbReference type="EC" id="2.3.2.27" evidence="4"/>
<feature type="domain" description="RING-type" evidence="14">
    <location>
        <begin position="1"/>
        <end position="46"/>
    </location>
</feature>
<evidence type="ECO:0000256" key="5">
    <source>
        <dbReference type="ARBA" id="ARBA00022679"/>
    </source>
</evidence>
<evidence type="ECO:0000256" key="7">
    <source>
        <dbReference type="ARBA" id="ARBA00022723"/>
    </source>
</evidence>
<dbReference type="PROSITE" id="PS50089">
    <property type="entry name" value="ZF_RING_2"/>
    <property type="match status" value="1"/>
</dbReference>
<keyword evidence="6" id="KW-0812">Transmembrane</keyword>
<dbReference type="Gramene" id="EFJ05370">
    <property type="protein sequence ID" value="EFJ05370"/>
    <property type="gene ID" value="SELMODRAFT_29887"/>
</dbReference>
<evidence type="ECO:0000256" key="9">
    <source>
        <dbReference type="ARBA" id="ARBA00022786"/>
    </source>
</evidence>
<dbReference type="GO" id="GO:0016567">
    <property type="term" value="P:protein ubiquitination"/>
    <property type="evidence" value="ECO:0007669"/>
    <property type="project" value="UniProtKB-UniPathway"/>
</dbReference>
<evidence type="ECO:0000259" key="14">
    <source>
        <dbReference type="PROSITE" id="PS50089"/>
    </source>
</evidence>
<dbReference type="GO" id="GO:0008270">
    <property type="term" value="F:zinc ion binding"/>
    <property type="evidence" value="ECO:0007669"/>
    <property type="project" value="UniProtKB-KW"/>
</dbReference>
<evidence type="ECO:0000256" key="12">
    <source>
        <dbReference type="ARBA" id="ARBA00023136"/>
    </source>
</evidence>
<dbReference type="KEGG" id="smo:SELMODRAFT_29887"/>
<keyword evidence="5" id="KW-0808">Transferase</keyword>
<proteinExistence type="predicted"/>
<dbReference type="GO" id="GO:0016020">
    <property type="term" value="C:membrane"/>
    <property type="evidence" value="ECO:0007669"/>
    <property type="project" value="UniProtKB-SubCell"/>
</dbReference>
<dbReference type="InterPro" id="IPR001841">
    <property type="entry name" value="Znf_RING"/>
</dbReference>
<keyword evidence="9" id="KW-0833">Ubl conjugation pathway</keyword>
<dbReference type="PANTHER" id="PTHR46913:SF1">
    <property type="entry name" value="RING-H2 FINGER PROTEIN ATL16"/>
    <property type="match status" value="1"/>
</dbReference>
<evidence type="ECO:0000256" key="8">
    <source>
        <dbReference type="ARBA" id="ARBA00022771"/>
    </source>
</evidence>
<evidence type="ECO:0000256" key="10">
    <source>
        <dbReference type="ARBA" id="ARBA00022833"/>
    </source>
</evidence>
<dbReference type="KEGG" id="smo:SELMODRAFT_39821"/>
<reference evidence="16 17" key="1">
    <citation type="journal article" date="2011" name="Science">
        <title>The Selaginella genome identifies genetic changes associated with the evolution of vascular plants.</title>
        <authorList>
            <person name="Banks J.A."/>
            <person name="Nishiyama T."/>
            <person name="Hasebe M."/>
            <person name="Bowman J.L."/>
            <person name="Gribskov M."/>
            <person name="dePamphilis C."/>
            <person name="Albert V.A."/>
            <person name="Aono N."/>
            <person name="Aoyama T."/>
            <person name="Ambrose B.A."/>
            <person name="Ashton N.W."/>
            <person name="Axtell M.J."/>
            <person name="Barker E."/>
            <person name="Barker M.S."/>
            <person name="Bennetzen J.L."/>
            <person name="Bonawitz N.D."/>
            <person name="Chapple C."/>
            <person name="Cheng C."/>
            <person name="Correa L.G."/>
            <person name="Dacre M."/>
            <person name="DeBarry J."/>
            <person name="Dreyer I."/>
            <person name="Elias M."/>
            <person name="Engstrom E.M."/>
            <person name="Estelle M."/>
            <person name="Feng L."/>
            <person name="Finet C."/>
            <person name="Floyd S.K."/>
            <person name="Frommer W.B."/>
            <person name="Fujita T."/>
            <person name="Gramzow L."/>
            <person name="Gutensohn M."/>
            <person name="Harholt J."/>
            <person name="Hattori M."/>
            <person name="Heyl A."/>
            <person name="Hirai T."/>
            <person name="Hiwatashi Y."/>
            <person name="Ishikawa M."/>
            <person name="Iwata M."/>
            <person name="Karol K.G."/>
            <person name="Koehler B."/>
            <person name="Kolukisaoglu U."/>
            <person name="Kubo M."/>
            <person name="Kurata T."/>
            <person name="Lalonde S."/>
            <person name="Li K."/>
            <person name="Li Y."/>
            <person name="Litt A."/>
            <person name="Lyons E."/>
            <person name="Manning G."/>
            <person name="Maruyama T."/>
            <person name="Michael T.P."/>
            <person name="Mikami K."/>
            <person name="Miyazaki S."/>
            <person name="Morinaga S."/>
            <person name="Murata T."/>
            <person name="Mueller-Roeber B."/>
            <person name="Nelson D.R."/>
            <person name="Obara M."/>
            <person name="Oguri Y."/>
            <person name="Olmstead R.G."/>
            <person name="Onodera N."/>
            <person name="Petersen B.L."/>
            <person name="Pils B."/>
            <person name="Prigge M."/>
            <person name="Rensing S.A."/>
            <person name="Riano-Pachon D.M."/>
            <person name="Roberts A.W."/>
            <person name="Sato Y."/>
            <person name="Scheller H.V."/>
            <person name="Schulz B."/>
            <person name="Schulz C."/>
            <person name="Shakirov E.V."/>
            <person name="Shibagaki N."/>
            <person name="Shinohara N."/>
            <person name="Shippen D.E."/>
            <person name="Soerensen I."/>
            <person name="Sotooka R."/>
            <person name="Sugimoto N."/>
            <person name="Sugita M."/>
            <person name="Sumikawa N."/>
            <person name="Tanurdzic M."/>
            <person name="Theissen G."/>
            <person name="Ulvskov P."/>
            <person name="Wakazuki S."/>
            <person name="Weng J.K."/>
            <person name="Willats W.W."/>
            <person name="Wipf D."/>
            <person name="Wolf P.G."/>
            <person name="Yang L."/>
            <person name="Zimmer A.D."/>
            <person name="Zhu Q."/>
            <person name="Mitros T."/>
            <person name="Hellsten U."/>
            <person name="Loque D."/>
            <person name="Otillar R."/>
            <person name="Salamov A."/>
            <person name="Schmutz J."/>
            <person name="Shapiro H."/>
            <person name="Lindquist E."/>
            <person name="Lucas S."/>
            <person name="Rokhsar D."/>
            <person name="Grigoriev I.V."/>
        </authorList>
    </citation>
    <scope>NUCLEOTIDE SEQUENCE [LARGE SCALE GENOMIC DNA]</scope>
</reference>
<keyword evidence="8 13" id="KW-0863">Zinc-finger</keyword>
<dbReference type="HOGENOM" id="CLU_013137_21_6_1"/>
<keyword evidence="11" id="KW-1133">Transmembrane helix</keyword>
<evidence type="ECO:0000313" key="17">
    <source>
        <dbReference type="Proteomes" id="UP000001514"/>
    </source>
</evidence>
<dbReference type="InParanoid" id="D8RM08"/>
<keyword evidence="17" id="KW-1185">Reference proteome</keyword>
<evidence type="ECO:0000256" key="13">
    <source>
        <dbReference type="PROSITE-ProRule" id="PRU00175"/>
    </source>
</evidence>
<dbReference type="Pfam" id="PF13639">
    <property type="entry name" value="zf-RING_2"/>
    <property type="match status" value="1"/>
</dbReference>
<dbReference type="AlphaFoldDB" id="D8RM08"/>
<gene>
    <name evidence="15" type="ORF">SELMODRAFT_29887</name>
    <name evidence="16" type="ORF">SELMODRAFT_39821</name>
</gene>
<comment type="catalytic activity">
    <reaction evidence="1">
        <text>S-ubiquitinyl-[E2 ubiquitin-conjugating enzyme]-L-cysteine + [acceptor protein]-L-lysine = [E2 ubiquitin-conjugating enzyme]-L-cysteine + N(6)-ubiquitinyl-[acceptor protein]-L-lysine.</text>
        <dbReference type="EC" id="2.3.2.27"/>
    </reaction>
</comment>
<dbReference type="InterPro" id="IPR044600">
    <property type="entry name" value="ATL1/ATL16-like"/>
</dbReference>
<comment type="pathway">
    <text evidence="3">Protein modification; protein ubiquitination.</text>
</comment>
<accession>D8RM08</accession>
<sequence>CAVCLTDFSKNPAGTKIKILPKCAHAFHCSCIDLWLMTHASCPICRASLFV</sequence>
<keyword evidence="7" id="KW-0479">Metal-binding</keyword>
<evidence type="ECO:0000313" key="15">
    <source>
        <dbReference type="EMBL" id="EFJ05370.1"/>
    </source>
</evidence>
<evidence type="ECO:0000256" key="3">
    <source>
        <dbReference type="ARBA" id="ARBA00004906"/>
    </source>
</evidence>
<evidence type="ECO:0000256" key="1">
    <source>
        <dbReference type="ARBA" id="ARBA00000900"/>
    </source>
</evidence>
<keyword evidence="10" id="KW-0862">Zinc</keyword>
<dbReference type="SMART" id="SM00184">
    <property type="entry name" value="RING"/>
    <property type="match status" value="1"/>
</dbReference>
<dbReference type="Proteomes" id="UP000001514">
    <property type="component" value="Unassembled WGS sequence"/>
</dbReference>
<evidence type="ECO:0000256" key="2">
    <source>
        <dbReference type="ARBA" id="ARBA00004167"/>
    </source>
</evidence>
<dbReference type="EMBL" id="GL377583">
    <property type="protein sequence ID" value="EFJ26806.1"/>
    <property type="molecule type" value="Genomic_DNA"/>
</dbReference>
<comment type="subcellular location">
    <subcellularLocation>
        <location evidence="2">Membrane</location>
        <topology evidence="2">Single-pass membrane protein</topology>
    </subcellularLocation>
</comment>
<dbReference type="UniPathway" id="UPA00143"/>
<dbReference type="SUPFAM" id="SSF57850">
    <property type="entry name" value="RING/U-box"/>
    <property type="match status" value="1"/>
</dbReference>
<name>D8RM08_SELML</name>
<protein>
    <recommendedName>
        <fullName evidence="4">RING-type E3 ubiquitin transferase</fullName>
        <ecNumber evidence="4">2.3.2.27</ecNumber>
    </recommendedName>
</protein>
<dbReference type="InterPro" id="IPR013083">
    <property type="entry name" value="Znf_RING/FYVE/PHD"/>
</dbReference>
<organism evidence="17">
    <name type="scientific">Selaginella moellendorffii</name>
    <name type="common">Spikemoss</name>
    <dbReference type="NCBI Taxonomy" id="88036"/>
    <lineage>
        <taxon>Eukaryota</taxon>
        <taxon>Viridiplantae</taxon>
        <taxon>Streptophyta</taxon>
        <taxon>Embryophyta</taxon>
        <taxon>Tracheophyta</taxon>
        <taxon>Lycopodiopsida</taxon>
        <taxon>Selaginellales</taxon>
        <taxon>Selaginellaceae</taxon>
        <taxon>Selaginella</taxon>
    </lineage>
</organism>
<evidence type="ECO:0000256" key="6">
    <source>
        <dbReference type="ARBA" id="ARBA00022692"/>
    </source>
</evidence>
<dbReference type="EMBL" id="GL377727">
    <property type="protein sequence ID" value="EFJ05370.1"/>
    <property type="molecule type" value="Genomic_DNA"/>
</dbReference>